<dbReference type="Proteomes" id="UP000000707">
    <property type="component" value="Unassembled WGS sequence"/>
</dbReference>
<dbReference type="SUPFAM" id="SSF48097">
    <property type="entry name" value="Regulator of G-protein signaling, RGS"/>
    <property type="match status" value="1"/>
</dbReference>
<dbReference type="AlphaFoldDB" id="G3BES4"/>
<feature type="compositionally biased region" description="Polar residues" evidence="1">
    <location>
        <begin position="280"/>
        <end position="306"/>
    </location>
</feature>
<feature type="compositionally biased region" description="Basic and acidic residues" evidence="1">
    <location>
        <begin position="366"/>
        <end position="379"/>
    </location>
</feature>
<dbReference type="eggNOG" id="ENOG502T1UR">
    <property type="taxonomic scope" value="Eukaryota"/>
</dbReference>
<dbReference type="OrthoDB" id="4097096at2759"/>
<dbReference type="InterPro" id="IPR044926">
    <property type="entry name" value="RGS_subdomain_2"/>
</dbReference>
<evidence type="ECO:0000313" key="3">
    <source>
        <dbReference type="EMBL" id="EGV60579.1"/>
    </source>
</evidence>
<feature type="region of interest" description="Disordered" evidence="1">
    <location>
        <begin position="273"/>
        <end position="307"/>
    </location>
</feature>
<evidence type="ECO:0000313" key="4">
    <source>
        <dbReference type="Proteomes" id="UP000000707"/>
    </source>
</evidence>
<protein>
    <recommendedName>
        <fullName evidence="2">RGS domain-containing protein</fullName>
    </recommendedName>
</protein>
<name>G3BES4_CANTC</name>
<keyword evidence="4" id="KW-1185">Reference proteome</keyword>
<proteinExistence type="predicted"/>
<sequence length="379" mass="42951">MSISDKHPHDPTLDNIEYDYLPSLDQFLNDAFLFSINQVKSQPKIDFINRFNHFTSSLHCLENLQFLVSIYHYEFSYNRIFNTAPQLNPNRNSVVTVESIDTLDNLPINYFASTIDDIDASGENCWTEFMERQLEDDNDDEDDQDMDSYSSATTTLCSQWQYLVDNFICPTSKYQVNLSNSTCKQLLSIKEKYPSPLVLVAAKKEVMQLLEENAFHRFIKEYKSYNQVPCEDCNCGMQSQPEAHTEECPREVQPLYPESQAVKKPFLKKSPTLNPFKFSRPSSPLSINSASITPTNSTPQSHNSVLNRKKTKSYSLLASGNTSPSHSGTSLSNLLSHLKFNKSSNSSSNTSIANSLNTSHNTSPIDDGKKFKFSDKNSV</sequence>
<feature type="region of interest" description="Disordered" evidence="1">
    <location>
        <begin position="340"/>
        <end position="379"/>
    </location>
</feature>
<feature type="compositionally biased region" description="Low complexity" evidence="1">
    <location>
        <begin position="340"/>
        <end position="359"/>
    </location>
</feature>
<evidence type="ECO:0000256" key="1">
    <source>
        <dbReference type="SAM" id="MobiDB-lite"/>
    </source>
</evidence>
<feature type="domain" description="RGS" evidence="2">
    <location>
        <begin position="35"/>
        <end position="226"/>
    </location>
</feature>
<reference evidence="3 4" key="1">
    <citation type="journal article" date="2011" name="Proc. Natl. Acad. Sci. U.S.A.">
        <title>Comparative genomics of xylose-fermenting fungi for enhanced biofuel production.</title>
        <authorList>
            <person name="Wohlbach D.J."/>
            <person name="Kuo A."/>
            <person name="Sato T.K."/>
            <person name="Potts K.M."/>
            <person name="Salamov A.A."/>
            <person name="LaButti K.M."/>
            <person name="Sun H."/>
            <person name="Clum A."/>
            <person name="Pangilinan J.L."/>
            <person name="Lindquist E.A."/>
            <person name="Lucas S."/>
            <person name="Lapidus A."/>
            <person name="Jin M."/>
            <person name="Gunawan C."/>
            <person name="Balan V."/>
            <person name="Dale B.E."/>
            <person name="Jeffries T.W."/>
            <person name="Zinkel R."/>
            <person name="Barry K.W."/>
            <person name="Grigoriev I.V."/>
            <person name="Gasch A.P."/>
        </authorList>
    </citation>
    <scope>NUCLEOTIDE SEQUENCE [LARGE SCALE GENOMIC DNA]</scope>
    <source>
        <strain evidence="4">ATCC 10573 / BCRC 21748 / CBS 615 / JCM 9827 / NBRC 10315 / NRRL Y-1498 / VKM Y-70</strain>
    </source>
</reference>
<accession>G3BES4</accession>
<evidence type="ECO:0000259" key="2">
    <source>
        <dbReference type="SMART" id="SM00315"/>
    </source>
</evidence>
<dbReference type="EMBL" id="GL996528">
    <property type="protein sequence ID" value="EGV60579.1"/>
    <property type="molecule type" value="Genomic_DNA"/>
</dbReference>
<gene>
    <name evidence="3" type="ORF">CANTEDRAFT_116661</name>
</gene>
<dbReference type="RefSeq" id="XP_006689793.1">
    <property type="nucleotide sequence ID" value="XM_006689730.1"/>
</dbReference>
<dbReference type="Gene3D" id="1.10.167.10">
    <property type="entry name" value="Regulator of G-protein Signalling 4, domain 2"/>
    <property type="match status" value="1"/>
</dbReference>
<dbReference type="Pfam" id="PF00615">
    <property type="entry name" value="RGS"/>
    <property type="match status" value="1"/>
</dbReference>
<organism evidence="4">
    <name type="scientific">Candida tenuis (strain ATCC 10573 / BCRC 21748 / CBS 615 / JCM 9827 / NBRC 10315 / NRRL Y-1498 / VKM Y-70)</name>
    <name type="common">Yeast</name>
    <name type="synonym">Yamadazyma tenuis</name>
    <dbReference type="NCBI Taxonomy" id="590646"/>
    <lineage>
        <taxon>Eukaryota</taxon>
        <taxon>Fungi</taxon>
        <taxon>Dikarya</taxon>
        <taxon>Ascomycota</taxon>
        <taxon>Saccharomycotina</taxon>
        <taxon>Pichiomycetes</taxon>
        <taxon>Debaryomycetaceae</taxon>
        <taxon>Yamadazyma</taxon>
    </lineage>
</organism>
<dbReference type="HOGENOM" id="CLU_636194_0_0_1"/>
<dbReference type="InterPro" id="IPR036305">
    <property type="entry name" value="RGS_sf"/>
</dbReference>
<dbReference type="SMART" id="SM00315">
    <property type="entry name" value="RGS"/>
    <property type="match status" value="1"/>
</dbReference>
<dbReference type="GeneID" id="18248393"/>
<dbReference type="InterPro" id="IPR016137">
    <property type="entry name" value="RGS"/>
</dbReference>
<dbReference type="KEGG" id="cten:18248393"/>